<evidence type="ECO:0000313" key="1">
    <source>
        <dbReference type="EMBL" id="KAJ3602888.1"/>
    </source>
</evidence>
<dbReference type="AlphaFoldDB" id="A0A9Q0EAJ0"/>
<protein>
    <submittedName>
        <fullName evidence="1">Uncharacterized protein</fullName>
    </submittedName>
</protein>
<feature type="non-terminal residue" evidence="1">
    <location>
        <position position="162"/>
    </location>
</feature>
<sequence length="162" mass="17743">RLNPALQLVPGAPLWRCARLRTGAPLTPPLSSRWLLPRCCCLSYGEAGLGIDPQSAPPTLCYSWWTGPLSAPPTVFYSWWMGPQSAPPALCYSWWIDPQSAPPTLCYSWWIDPQSAPPTLCYFWWIDPHYSLGSDNCRGPGLRTFTAAAAGNGTAPVPSHGK</sequence>
<dbReference type="Proteomes" id="UP001148018">
    <property type="component" value="Unassembled WGS sequence"/>
</dbReference>
<organism evidence="1 2">
    <name type="scientific">Muraenolepis orangiensis</name>
    <name type="common">Patagonian moray cod</name>
    <dbReference type="NCBI Taxonomy" id="630683"/>
    <lineage>
        <taxon>Eukaryota</taxon>
        <taxon>Metazoa</taxon>
        <taxon>Chordata</taxon>
        <taxon>Craniata</taxon>
        <taxon>Vertebrata</taxon>
        <taxon>Euteleostomi</taxon>
        <taxon>Actinopterygii</taxon>
        <taxon>Neopterygii</taxon>
        <taxon>Teleostei</taxon>
        <taxon>Neoteleostei</taxon>
        <taxon>Acanthomorphata</taxon>
        <taxon>Zeiogadaria</taxon>
        <taxon>Gadariae</taxon>
        <taxon>Gadiformes</taxon>
        <taxon>Muraenolepidoidei</taxon>
        <taxon>Muraenolepididae</taxon>
        <taxon>Muraenolepis</taxon>
    </lineage>
</organism>
<evidence type="ECO:0000313" key="2">
    <source>
        <dbReference type="Proteomes" id="UP001148018"/>
    </source>
</evidence>
<gene>
    <name evidence="1" type="ORF">NHX12_030633</name>
</gene>
<name>A0A9Q0EAJ0_9TELE</name>
<comment type="caution">
    <text evidence="1">The sequence shown here is derived from an EMBL/GenBank/DDBJ whole genome shotgun (WGS) entry which is preliminary data.</text>
</comment>
<accession>A0A9Q0EAJ0</accession>
<proteinExistence type="predicted"/>
<reference evidence="1" key="1">
    <citation type="submission" date="2022-07" db="EMBL/GenBank/DDBJ databases">
        <title>Chromosome-level genome of Muraenolepis orangiensis.</title>
        <authorList>
            <person name="Kim J."/>
        </authorList>
    </citation>
    <scope>NUCLEOTIDE SEQUENCE</scope>
    <source>
        <strain evidence="1">KU_S4_2022</strain>
        <tissue evidence="1">Muscle</tissue>
    </source>
</reference>
<dbReference type="EMBL" id="JANIIK010000046">
    <property type="protein sequence ID" value="KAJ3602888.1"/>
    <property type="molecule type" value="Genomic_DNA"/>
</dbReference>
<keyword evidence="2" id="KW-1185">Reference proteome</keyword>
<feature type="non-terminal residue" evidence="1">
    <location>
        <position position="1"/>
    </location>
</feature>